<gene>
    <name evidence="2" type="ORF">PhaeoP97_03819</name>
</gene>
<geneLocation type="plasmid" evidence="3">
    <name>pp97_b</name>
</geneLocation>
<dbReference type="KEGG" id="php:PhaeoP97_03819"/>
<keyword evidence="2" id="KW-0614">Plasmid</keyword>
<dbReference type="OrthoDB" id="7889146at2"/>
<sequence length="69" mass="7565">MTKFEPKEQLYDLNGSEQHIPLKNRAGENGDPTHADTEGALKGDLADQVDKADADTQIADELKDLVNND</sequence>
<reference evidence="3" key="1">
    <citation type="submission" date="2016-07" db="EMBL/GenBank/DDBJ databases">
        <title>Phaeobacter portensis sp. nov., a tropodithietic acid producing bacterium isolated from a German harbor.</title>
        <authorList>
            <person name="Freese H.M."/>
            <person name="Bunk B."/>
            <person name="Breider S."/>
            <person name="Brinkhoff T."/>
        </authorList>
    </citation>
    <scope>NUCLEOTIDE SEQUENCE [LARGE SCALE GENOMIC DNA]</scope>
    <source>
        <strain evidence="3">P97</strain>
        <plasmid evidence="3">pp97_b</plasmid>
    </source>
</reference>
<feature type="compositionally biased region" description="Basic and acidic residues" evidence="1">
    <location>
        <begin position="25"/>
        <end position="48"/>
    </location>
</feature>
<feature type="region of interest" description="Disordered" evidence="1">
    <location>
        <begin position="1"/>
        <end position="48"/>
    </location>
</feature>
<dbReference type="AlphaFoldDB" id="A0A1L3IAD5"/>
<keyword evidence="3" id="KW-1185">Reference proteome</keyword>
<evidence type="ECO:0000313" key="3">
    <source>
        <dbReference type="Proteomes" id="UP000183859"/>
    </source>
</evidence>
<organism evidence="2 3">
    <name type="scientific">Phaeobacter porticola</name>
    <dbReference type="NCBI Taxonomy" id="1844006"/>
    <lineage>
        <taxon>Bacteria</taxon>
        <taxon>Pseudomonadati</taxon>
        <taxon>Pseudomonadota</taxon>
        <taxon>Alphaproteobacteria</taxon>
        <taxon>Rhodobacterales</taxon>
        <taxon>Roseobacteraceae</taxon>
        <taxon>Phaeobacter</taxon>
    </lineage>
</organism>
<protein>
    <submittedName>
        <fullName evidence="2">Uncharacterized protein</fullName>
    </submittedName>
</protein>
<proteinExistence type="predicted"/>
<evidence type="ECO:0000313" key="2">
    <source>
        <dbReference type="EMBL" id="APG49169.1"/>
    </source>
</evidence>
<feature type="compositionally biased region" description="Basic and acidic residues" evidence="1">
    <location>
        <begin position="1"/>
        <end position="10"/>
    </location>
</feature>
<dbReference type="EMBL" id="CP016366">
    <property type="protein sequence ID" value="APG49169.1"/>
    <property type="molecule type" value="Genomic_DNA"/>
</dbReference>
<dbReference type="RefSeq" id="WP_072506778.1">
    <property type="nucleotide sequence ID" value="NZ_CP016366.1"/>
</dbReference>
<accession>A0A1L3IAD5</accession>
<name>A0A1L3IAD5_9RHOB</name>
<evidence type="ECO:0000256" key="1">
    <source>
        <dbReference type="SAM" id="MobiDB-lite"/>
    </source>
</evidence>
<dbReference type="Proteomes" id="UP000183859">
    <property type="component" value="Plasmid pP97_b"/>
</dbReference>